<dbReference type="EMBL" id="JAJNNZ010000004">
    <property type="protein sequence ID" value="MCJ2376452.1"/>
    <property type="molecule type" value="Genomic_DNA"/>
</dbReference>
<name>A0A9X2AYA4_9VIBR</name>
<feature type="repeat" description="TPR" evidence="3">
    <location>
        <begin position="138"/>
        <end position="171"/>
    </location>
</feature>
<evidence type="ECO:0000256" key="2">
    <source>
        <dbReference type="ARBA" id="ARBA00022803"/>
    </source>
</evidence>
<evidence type="ECO:0000256" key="1">
    <source>
        <dbReference type="ARBA" id="ARBA00022737"/>
    </source>
</evidence>
<dbReference type="SMART" id="SM00028">
    <property type="entry name" value="TPR"/>
    <property type="match status" value="4"/>
</dbReference>
<dbReference type="SUPFAM" id="SSF48452">
    <property type="entry name" value="TPR-like"/>
    <property type="match status" value="1"/>
</dbReference>
<dbReference type="RefSeq" id="WP_244355985.1">
    <property type="nucleotide sequence ID" value="NZ_JAJNNZ010000004.1"/>
</dbReference>
<proteinExistence type="predicted"/>
<reference evidence="4" key="1">
    <citation type="submission" date="2021-11" db="EMBL/GenBank/DDBJ databases">
        <title>Vibrio ZSDE26 sp. nov. and Vibrio ZSDZ34 sp. nov., isolated from coastal seawater in Qingdao.</title>
        <authorList>
            <person name="Zhang P."/>
        </authorList>
    </citation>
    <scope>NUCLEOTIDE SEQUENCE</scope>
    <source>
        <strain evidence="4">ZSDZ34</strain>
    </source>
</reference>
<dbReference type="InterPro" id="IPR013105">
    <property type="entry name" value="TPR_2"/>
</dbReference>
<dbReference type="NCBIfam" id="TIGR02521">
    <property type="entry name" value="type_IV_pilW"/>
    <property type="match status" value="1"/>
</dbReference>
<dbReference type="GO" id="GO:0003729">
    <property type="term" value="F:mRNA binding"/>
    <property type="evidence" value="ECO:0007669"/>
    <property type="project" value="InterPro"/>
</dbReference>
<feature type="repeat" description="TPR" evidence="3">
    <location>
        <begin position="34"/>
        <end position="67"/>
    </location>
</feature>
<keyword evidence="5" id="KW-1185">Reference proteome</keyword>
<keyword evidence="1" id="KW-0677">Repeat</keyword>
<dbReference type="Pfam" id="PF13181">
    <property type="entry name" value="TPR_8"/>
    <property type="match status" value="1"/>
</dbReference>
<organism evidence="4 5">
    <name type="scientific">Vibrio gelatinilyticus</name>
    <dbReference type="NCBI Taxonomy" id="2893468"/>
    <lineage>
        <taxon>Bacteria</taxon>
        <taxon>Pseudomonadati</taxon>
        <taxon>Pseudomonadota</taxon>
        <taxon>Gammaproteobacteria</taxon>
        <taxon>Vibrionales</taxon>
        <taxon>Vibrionaceae</taxon>
        <taxon>Vibrio</taxon>
    </lineage>
</organism>
<gene>
    <name evidence="4" type="primary">pilW</name>
    <name evidence="4" type="ORF">LNL84_06340</name>
</gene>
<dbReference type="Pfam" id="PF13431">
    <property type="entry name" value="TPR_17"/>
    <property type="match status" value="1"/>
</dbReference>
<accession>A0A9X2AYA4</accession>
<evidence type="ECO:0000256" key="3">
    <source>
        <dbReference type="PROSITE-ProRule" id="PRU00339"/>
    </source>
</evidence>
<protein>
    <submittedName>
        <fullName evidence="4">Type IV pilus biogenesis/stability protein PilW</fullName>
    </submittedName>
</protein>
<dbReference type="PANTHER" id="PTHR44917">
    <property type="entry name" value="PROTEIN HIGH CHLOROPHYLL FLUORESCENT 107"/>
    <property type="match status" value="1"/>
</dbReference>
<dbReference type="GO" id="GO:0006397">
    <property type="term" value="P:mRNA processing"/>
    <property type="evidence" value="ECO:0007669"/>
    <property type="project" value="InterPro"/>
</dbReference>
<dbReference type="InterPro" id="IPR019734">
    <property type="entry name" value="TPR_rpt"/>
</dbReference>
<dbReference type="Gene3D" id="1.25.40.10">
    <property type="entry name" value="Tetratricopeptide repeat domain"/>
    <property type="match status" value="1"/>
</dbReference>
<evidence type="ECO:0000313" key="5">
    <source>
        <dbReference type="Proteomes" id="UP001139488"/>
    </source>
</evidence>
<dbReference type="InterPro" id="IPR011990">
    <property type="entry name" value="TPR-like_helical_dom_sf"/>
</dbReference>
<comment type="caution">
    <text evidence="4">The sequence shown here is derived from an EMBL/GenBank/DDBJ whole genome shotgun (WGS) entry which is preliminary data.</text>
</comment>
<feature type="repeat" description="TPR" evidence="3">
    <location>
        <begin position="68"/>
        <end position="101"/>
    </location>
</feature>
<dbReference type="PANTHER" id="PTHR44917:SF1">
    <property type="entry name" value="PROTEIN HIGH CHLOROPHYLL FLUORESCENT 107"/>
    <property type="match status" value="1"/>
</dbReference>
<dbReference type="InterPro" id="IPR013360">
    <property type="entry name" value="Pilus_4_PilW"/>
</dbReference>
<sequence>MRIVKALFWIALLPACTSVYQPDKSLSKDPVTMAEARIKLGVGYLQQQQFIKARQNFEKALIHAPDYYRSQLSMAYYYEKVGDSSKAANHYDKALRDNPKNGNVLNNYGTFLCKQGDYEKAEQLFTLAINQPYYYLVSASYENAGFCALKNKNIDKAQHYFEKAIAHQPMRPKSTLQLAAIEIQQQHYTQARVRLMQFHQRYGYTYSSLVLAVDIEKKTGNQTLEKKYRDLLKKTPRPS</sequence>
<keyword evidence="2 3" id="KW-0802">TPR repeat</keyword>
<dbReference type="Proteomes" id="UP001139488">
    <property type="component" value="Unassembled WGS sequence"/>
</dbReference>
<dbReference type="InterPro" id="IPR044624">
    <property type="entry name" value="Mbb1-like"/>
</dbReference>
<evidence type="ECO:0000313" key="4">
    <source>
        <dbReference type="EMBL" id="MCJ2376452.1"/>
    </source>
</evidence>
<dbReference type="PROSITE" id="PS50005">
    <property type="entry name" value="TPR"/>
    <property type="match status" value="3"/>
</dbReference>
<dbReference type="Pfam" id="PF07719">
    <property type="entry name" value="TPR_2"/>
    <property type="match status" value="1"/>
</dbReference>
<dbReference type="AlphaFoldDB" id="A0A9X2AYA4"/>